<gene>
    <name evidence="2" type="ORF">ALEPTO_LOCUS11291</name>
</gene>
<feature type="region of interest" description="Disordered" evidence="1">
    <location>
        <begin position="15"/>
        <end position="62"/>
    </location>
</feature>
<name>A0A9N9EV56_9GLOM</name>
<feature type="region of interest" description="Disordered" evidence="1">
    <location>
        <begin position="496"/>
        <end position="516"/>
    </location>
</feature>
<dbReference type="OrthoDB" id="2449890at2759"/>
<feature type="compositionally biased region" description="Low complexity" evidence="1">
    <location>
        <begin position="44"/>
        <end position="56"/>
    </location>
</feature>
<dbReference type="AlphaFoldDB" id="A0A9N9EV56"/>
<sequence>EQQTYLVNSVLSVLEETDNFETPSTNQPTESEYESSDSEDPEESTVTIKQIQFQKPQPKEELPMTDGMDALITALAELTQSMKIQRTEKILIPIRKFKGNDQDPIEWLHDFEVVTKANGITNERKIEIVRGYLEGPAAAWFDQRSTNDTLRLNELESLKQTGTVEEYTNRFMELGSKVDPKNDYPEEYKIQIFKKGLKPEIRKWVNLNANDTMESIIETTKNVEEADSDPLEQTYHQTQAQPTGKWSALAKQPNNSQNLDTTSLLAQIQNLTAALQASGNSSSSDSSTQSSSSLLATHDYLAEERKRQRIVKEKEESEEEKEVTQPLPEVPEEDKTNLEKKKRKKGRAYLPILAKKAETYDILEDLAFQKANITIAQLIKTSPEQRIRMSKGMRKEPQKKLKQKAIFTQKIKTTSAWCKAKVRKTPVDLIVDTGASGYVITEVDVTEARTYNLVVGMDWLNKINTKIDLKKNIMTFDWNGEEGRVSIKFIHGQRNAIPKDSDDNTETSSSETSDDEVRNVKIFEEEVQVKDTTLTWEEYSKLERRFQQTHYQSSQWTFDWRDFVAECWYHHKLPTSKHEYSQYFDDLVIWINVKMNIPNNLSTILS</sequence>
<evidence type="ECO:0000256" key="1">
    <source>
        <dbReference type="SAM" id="MobiDB-lite"/>
    </source>
</evidence>
<organism evidence="2 3">
    <name type="scientific">Ambispora leptoticha</name>
    <dbReference type="NCBI Taxonomy" id="144679"/>
    <lineage>
        <taxon>Eukaryota</taxon>
        <taxon>Fungi</taxon>
        <taxon>Fungi incertae sedis</taxon>
        <taxon>Mucoromycota</taxon>
        <taxon>Glomeromycotina</taxon>
        <taxon>Glomeromycetes</taxon>
        <taxon>Archaeosporales</taxon>
        <taxon>Ambisporaceae</taxon>
        <taxon>Ambispora</taxon>
    </lineage>
</organism>
<dbReference type="Gene3D" id="2.40.70.10">
    <property type="entry name" value="Acid Proteases"/>
    <property type="match status" value="1"/>
</dbReference>
<proteinExistence type="predicted"/>
<dbReference type="Proteomes" id="UP000789508">
    <property type="component" value="Unassembled WGS sequence"/>
</dbReference>
<protein>
    <submittedName>
        <fullName evidence="2">4625_t:CDS:1</fullName>
    </submittedName>
</protein>
<evidence type="ECO:0000313" key="2">
    <source>
        <dbReference type="EMBL" id="CAG8693493.1"/>
    </source>
</evidence>
<feature type="region of interest" description="Disordered" evidence="1">
    <location>
        <begin position="225"/>
        <end position="257"/>
    </location>
</feature>
<feature type="region of interest" description="Disordered" evidence="1">
    <location>
        <begin position="310"/>
        <end position="343"/>
    </location>
</feature>
<dbReference type="EMBL" id="CAJVPS010017375">
    <property type="protein sequence ID" value="CAG8693493.1"/>
    <property type="molecule type" value="Genomic_DNA"/>
</dbReference>
<dbReference type="InterPro" id="IPR021109">
    <property type="entry name" value="Peptidase_aspartic_dom_sf"/>
</dbReference>
<reference evidence="2" key="1">
    <citation type="submission" date="2021-06" db="EMBL/GenBank/DDBJ databases">
        <authorList>
            <person name="Kallberg Y."/>
            <person name="Tangrot J."/>
            <person name="Rosling A."/>
        </authorList>
    </citation>
    <scope>NUCLEOTIDE SEQUENCE</scope>
    <source>
        <strain evidence="2">FL130A</strain>
    </source>
</reference>
<feature type="compositionally biased region" description="Polar residues" evidence="1">
    <location>
        <begin position="234"/>
        <end position="244"/>
    </location>
</feature>
<accession>A0A9N9EV56</accession>
<comment type="caution">
    <text evidence="2">The sequence shown here is derived from an EMBL/GenBank/DDBJ whole genome shotgun (WGS) entry which is preliminary data.</text>
</comment>
<feature type="non-terminal residue" evidence="2">
    <location>
        <position position="606"/>
    </location>
</feature>
<evidence type="ECO:0000313" key="3">
    <source>
        <dbReference type="Proteomes" id="UP000789508"/>
    </source>
</evidence>
<feature type="compositionally biased region" description="Acidic residues" evidence="1">
    <location>
        <begin position="31"/>
        <end position="43"/>
    </location>
</feature>
<keyword evidence="3" id="KW-1185">Reference proteome</keyword>